<dbReference type="SUPFAM" id="SSF56112">
    <property type="entry name" value="Protein kinase-like (PK-like)"/>
    <property type="match status" value="1"/>
</dbReference>
<feature type="domain" description="Protein kinase" evidence="1">
    <location>
        <begin position="1"/>
        <end position="60"/>
    </location>
</feature>
<dbReference type="InterPro" id="IPR011009">
    <property type="entry name" value="Kinase-like_dom_sf"/>
</dbReference>
<keyword evidence="3" id="KW-1185">Reference proteome</keyword>
<reference evidence="2 3" key="1">
    <citation type="journal article" date="2021" name="BMC Genomics">
        <title>Datura genome reveals duplications of psychoactive alkaloid biosynthetic genes and high mutation rate following tissue culture.</title>
        <authorList>
            <person name="Rajewski A."/>
            <person name="Carter-House D."/>
            <person name="Stajich J."/>
            <person name="Litt A."/>
        </authorList>
    </citation>
    <scope>NUCLEOTIDE SEQUENCE [LARGE SCALE GENOMIC DNA]</scope>
    <source>
        <strain evidence="2">AR-01</strain>
    </source>
</reference>
<dbReference type="InterPro" id="IPR000719">
    <property type="entry name" value="Prot_kinase_dom"/>
</dbReference>
<sequence>MNILVLNLKTTNFLLKEHAEVYLGDIEIPDNLLGVERSKVDLELRLGIPNYIAPEWWETK</sequence>
<dbReference type="EMBL" id="JACEIK010000814">
    <property type="protein sequence ID" value="MCD7462592.1"/>
    <property type="molecule type" value="Genomic_DNA"/>
</dbReference>
<evidence type="ECO:0000259" key="1">
    <source>
        <dbReference type="PROSITE" id="PS50011"/>
    </source>
</evidence>
<comment type="caution">
    <text evidence="2">The sequence shown here is derived from an EMBL/GenBank/DDBJ whole genome shotgun (WGS) entry which is preliminary data.</text>
</comment>
<dbReference type="PANTHER" id="PTHR47209">
    <property type="entry name" value="OS06G0639500 PROTEIN"/>
    <property type="match status" value="1"/>
</dbReference>
<dbReference type="PROSITE" id="PS50011">
    <property type="entry name" value="PROTEIN_KINASE_DOM"/>
    <property type="match status" value="1"/>
</dbReference>
<proteinExistence type="predicted"/>
<feature type="non-terminal residue" evidence="2">
    <location>
        <position position="60"/>
    </location>
</feature>
<dbReference type="Proteomes" id="UP000823775">
    <property type="component" value="Unassembled WGS sequence"/>
</dbReference>
<accession>A0ABS8SUA9</accession>
<evidence type="ECO:0000313" key="2">
    <source>
        <dbReference type="EMBL" id="MCD7462592.1"/>
    </source>
</evidence>
<dbReference type="InterPro" id="IPR053293">
    <property type="entry name" value="OCM_Kinase"/>
</dbReference>
<gene>
    <name evidence="2" type="ORF">HAX54_048853</name>
</gene>
<protein>
    <recommendedName>
        <fullName evidence="1">Protein kinase domain-containing protein</fullName>
    </recommendedName>
</protein>
<dbReference type="PANTHER" id="PTHR47209:SF10">
    <property type="entry name" value="E3 UBIQUITIN-PROTEIN LIGASE KEG-LIKE"/>
    <property type="match status" value="1"/>
</dbReference>
<name>A0ABS8SUA9_DATST</name>
<organism evidence="2 3">
    <name type="scientific">Datura stramonium</name>
    <name type="common">Jimsonweed</name>
    <name type="synonym">Common thornapple</name>
    <dbReference type="NCBI Taxonomy" id="4076"/>
    <lineage>
        <taxon>Eukaryota</taxon>
        <taxon>Viridiplantae</taxon>
        <taxon>Streptophyta</taxon>
        <taxon>Embryophyta</taxon>
        <taxon>Tracheophyta</taxon>
        <taxon>Spermatophyta</taxon>
        <taxon>Magnoliopsida</taxon>
        <taxon>eudicotyledons</taxon>
        <taxon>Gunneridae</taxon>
        <taxon>Pentapetalae</taxon>
        <taxon>asterids</taxon>
        <taxon>lamiids</taxon>
        <taxon>Solanales</taxon>
        <taxon>Solanaceae</taxon>
        <taxon>Solanoideae</taxon>
        <taxon>Datureae</taxon>
        <taxon>Datura</taxon>
    </lineage>
</organism>
<evidence type="ECO:0000313" key="3">
    <source>
        <dbReference type="Proteomes" id="UP000823775"/>
    </source>
</evidence>